<dbReference type="PANTHER" id="PTHR46447:SF1">
    <property type="entry name" value="INTERLEUKIN ENHANCER-BINDING FACTOR 2"/>
    <property type="match status" value="1"/>
</dbReference>
<feature type="domain" description="DZF" evidence="7">
    <location>
        <begin position="9"/>
        <end position="343"/>
    </location>
</feature>
<name>T1EXD7_HELRO</name>
<dbReference type="AlphaFoldDB" id="T1EXD7"/>
<dbReference type="EMBL" id="KB097700">
    <property type="protein sequence ID" value="ESN91788.1"/>
    <property type="molecule type" value="Genomic_DNA"/>
</dbReference>
<evidence type="ECO:0000256" key="4">
    <source>
        <dbReference type="ARBA" id="ARBA00023159"/>
    </source>
</evidence>
<dbReference type="Gene3D" id="3.30.460.10">
    <property type="entry name" value="Beta Polymerase, domain 2"/>
    <property type="match status" value="1"/>
</dbReference>
<evidence type="ECO:0000313" key="8">
    <source>
        <dbReference type="EMBL" id="ESN91788.1"/>
    </source>
</evidence>
<dbReference type="InParanoid" id="T1EXD7"/>
<dbReference type="STRING" id="6412.T1EXD7"/>
<dbReference type="GO" id="GO:0045893">
    <property type="term" value="P:positive regulation of DNA-templated transcription"/>
    <property type="evidence" value="ECO:0000318"/>
    <property type="project" value="GO_Central"/>
</dbReference>
<evidence type="ECO:0000256" key="2">
    <source>
        <dbReference type="ARBA" id="ARBA00023015"/>
    </source>
</evidence>
<dbReference type="GeneID" id="20201237"/>
<dbReference type="EnsemblMetazoa" id="HelroT165867">
    <property type="protein sequence ID" value="HelroP165867"/>
    <property type="gene ID" value="HelroG165867"/>
</dbReference>
<keyword evidence="5" id="KW-0804">Transcription</keyword>
<dbReference type="Proteomes" id="UP000015101">
    <property type="component" value="Unassembled WGS sequence"/>
</dbReference>
<keyword evidence="10" id="KW-1185">Reference proteome</keyword>
<dbReference type="Gene3D" id="1.10.1410.40">
    <property type="match status" value="1"/>
</dbReference>
<dbReference type="InterPro" id="IPR049401">
    <property type="entry name" value="DZF_dom_N"/>
</dbReference>
<evidence type="ECO:0000313" key="10">
    <source>
        <dbReference type="Proteomes" id="UP000015101"/>
    </source>
</evidence>
<comment type="subcellular location">
    <subcellularLocation>
        <location evidence="1">Nucleus</location>
    </subcellularLocation>
</comment>
<dbReference type="InterPro" id="IPR049402">
    <property type="entry name" value="DZF_dom_C"/>
</dbReference>
<evidence type="ECO:0000313" key="9">
    <source>
        <dbReference type="EnsemblMetazoa" id="HelroP165867"/>
    </source>
</evidence>
<dbReference type="HOGENOM" id="CLU_809586_0_0_1"/>
<dbReference type="EMBL" id="AMQM01002190">
    <property type="status" value="NOT_ANNOTATED_CDS"/>
    <property type="molecule type" value="Genomic_DNA"/>
</dbReference>
<dbReference type="OrthoDB" id="5775647at2759"/>
<keyword evidence="3" id="KW-0238">DNA-binding</keyword>
<dbReference type="KEGG" id="hro:HELRODRAFT_165867"/>
<evidence type="ECO:0000259" key="7">
    <source>
        <dbReference type="PROSITE" id="PS51703"/>
    </source>
</evidence>
<dbReference type="RefSeq" id="XP_009030590.1">
    <property type="nucleotide sequence ID" value="XM_009032342.1"/>
</dbReference>
<reference evidence="8 10" key="2">
    <citation type="journal article" date="2013" name="Nature">
        <title>Insights into bilaterian evolution from three spiralian genomes.</title>
        <authorList>
            <person name="Simakov O."/>
            <person name="Marletaz F."/>
            <person name="Cho S.J."/>
            <person name="Edsinger-Gonzales E."/>
            <person name="Havlak P."/>
            <person name="Hellsten U."/>
            <person name="Kuo D.H."/>
            <person name="Larsson T."/>
            <person name="Lv J."/>
            <person name="Arendt D."/>
            <person name="Savage R."/>
            <person name="Osoegawa K."/>
            <person name="de Jong P."/>
            <person name="Grimwood J."/>
            <person name="Chapman J.A."/>
            <person name="Shapiro H."/>
            <person name="Aerts A."/>
            <person name="Otillar R.P."/>
            <person name="Terry A.Y."/>
            <person name="Boore J.L."/>
            <person name="Grigoriev I.V."/>
            <person name="Lindberg D.R."/>
            <person name="Seaver E.C."/>
            <person name="Weisblat D.A."/>
            <person name="Putnam N.H."/>
            <person name="Rokhsar D.S."/>
        </authorList>
    </citation>
    <scope>NUCLEOTIDE SEQUENCE</scope>
</reference>
<dbReference type="GO" id="GO:0003725">
    <property type="term" value="F:double-stranded RNA binding"/>
    <property type="evidence" value="ECO:0000318"/>
    <property type="project" value="GO_Central"/>
</dbReference>
<dbReference type="Pfam" id="PF07528">
    <property type="entry name" value="DZF_N"/>
    <property type="match status" value="1"/>
</dbReference>
<dbReference type="InterPro" id="IPR006561">
    <property type="entry name" value="DZF_dom"/>
</dbReference>
<proteinExistence type="predicted"/>
<dbReference type="PROSITE" id="PS51703">
    <property type="entry name" value="DZF"/>
    <property type="match status" value="1"/>
</dbReference>
<dbReference type="Pfam" id="PF20965">
    <property type="entry name" value="DZF_C"/>
    <property type="match status" value="1"/>
</dbReference>
<accession>T1EXD7</accession>
<sequence>MPPTFSQSRMWEMAKVNLEPNSNPGFYLLQLKILEEKVDSLTPTNEELSCLKNFQTKVKQLISTYIHEQKLFGTQILIIFLKKVVEAVDIGSFKMANLLKGHMTFDVMCIFSGPISLEENQSFADQVKCDLITEDLKDYQSHTSDEHPHVNVITEVHSNCNVMLWPAARCLDRYDEDVHISQNLLKNNLMALKHVSWFSEYAINETVIAQMILLLKDMKKKFNGFKPLNPWLLCLLAHYSVTNNYDRKTLTLDAAFKRCLKLLSAGLLLPHSVGIVDPCDDKVGRSHMYMSLHQQDYLCATAQTLLRLYNAFGIEKILNFTELDIQSLYLFYFTIAIRALSNC</sequence>
<reference evidence="10" key="1">
    <citation type="submission" date="2012-12" db="EMBL/GenBank/DDBJ databases">
        <authorList>
            <person name="Hellsten U."/>
            <person name="Grimwood J."/>
            <person name="Chapman J.A."/>
            <person name="Shapiro H."/>
            <person name="Aerts A."/>
            <person name="Otillar R.P."/>
            <person name="Terry A.Y."/>
            <person name="Boore J.L."/>
            <person name="Simakov O."/>
            <person name="Marletaz F."/>
            <person name="Cho S.-J."/>
            <person name="Edsinger-Gonzales E."/>
            <person name="Havlak P."/>
            <person name="Kuo D.-H."/>
            <person name="Larsson T."/>
            <person name="Lv J."/>
            <person name="Arendt D."/>
            <person name="Savage R."/>
            <person name="Osoegawa K."/>
            <person name="de Jong P."/>
            <person name="Lindberg D.R."/>
            <person name="Seaver E.C."/>
            <person name="Weisblat D.A."/>
            <person name="Putnam N.H."/>
            <person name="Grigoriev I.V."/>
            <person name="Rokhsar D.S."/>
        </authorList>
    </citation>
    <scope>NUCLEOTIDE SEQUENCE</scope>
</reference>
<gene>
    <name evidence="9" type="primary">20201237</name>
    <name evidence="8" type="ORF">HELRODRAFT_165867</name>
</gene>
<evidence type="ECO:0000256" key="5">
    <source>
        <dbReference type="ARBA" id="ARBA00023163"/>
    </source>
</evidence>
<keyword evidence="4" id="KW-0010">Activator</keyword>
<dbReference type="GO" id="GO:0003677">
    <property type="term" value="F:DNA binding"/>
    <property type="evidence" value="ECO:0000318"/>
    <property type="project" value="GO_Central"/>
</dbReference>
<dbReference type="PANTHER" id="PTHR46447">
    <property type="entry name" value="INTERLEUKIN ENHANCER-BINDING FACTOR"/>
    <property type="match status" value="1"/>
</dbReference>
<keyword evidence="2" id="KW-0805">Transcription regulation</keyword>
<evidence type="ECO:0000256" key="6">
    <source>
        <dbReference type="ARBA" id="ARBA00023242"/>
    </source>
</evidence>
<dbReference type="InterPro" id="IPR043519">
    <property type="entry name" value="NT_sf"/>
</dbReference>
<dbReference type="eggNOG" id="KOG3793">
    <property type="taxonomic scope" value="Eukaryota"/>
</dbReference>
<dbReference type="CTD" id="20201237"/>
<dbReference type="InterPro" id="IPR052134">
    <property type="entry name" value="ILF2"/>
</dbReference>
<dbReference type="SMART" id="SM00572">
    <property type="entry name" value="DZF"/>
    <property type="match status" value="1"/>
</dbReference>
<evidence type="ECO:0000256" key="3">
    <source>
        <dbReference type="ARBA" id="ARBA00023125"/>
    </source>
</evidence>
<reference evidence="9" key="3">
    <citation type="submission" date="2015-06" db="UniProtKB">
        <authorList>
            <consortium name="EnsemblMetazoa"/>
        </authorList>
    </citation>
    <scope>IDENTIFICATION</scope>
</reference>
<protein>
    <recommendedName>
        <fullName evidence="7">DZF domain-containing protein</fullName>
    </recommendedName>
</protein>
<keyword evidence="6" id="KW-0539">Nucleus</keyword>
<organism evidence="9 10">
    <name type="scientific">Helobdella robusta</name>
    <name type="common">Californian leech</name>
    <dbReference type="NCBI Taxonomy" id="6412"/>
    <lineage>
        <taxon>Eukaryota</taxon>
        <taxon>Metazoa</taxon>
        <taxon>Spiralia</taxon>
        <taxon>Lophotrochozoa</taxon>
        <taxon>Annelida</taxon>
        <taxon>Clitellata</taxon>
        <taxon>Hirudinea</taxon>
        <taxon>Rhynchobdellida</taxon>
        <taxon>Glossiphoniidae</taxon>
        <taxon>Helobdella</taxon>
    </lineage>
</organism>
<evidence type="ECO:0000256" key="1">
    <source>
        <dbReference type="ARBA" id="ARBA00004123"/>
    </source>
</evidence>
<dbReference type="GO" id="GO:0005634">
    <property type="term" value="C:nucleus"/>
    <property type="evidence" value="ECO:0007669"/>
    <property type="project" value="UniProtKB-SubCell"/>
</dbReference>